<dbReference type="InterPro" id="IPR005630">
    <property type="entry name" value="Terpene_synthase_metal-bd"/>
</dbReference>
<dbReference type="InterPro" id="IPR036965">
    <property type="entry name" value="Terpene_synth_N_sf"/>
</dbReference>
<comment type="caution">
    <text evidence="6">The sequence shown here is derived from an EMBL/GenBank/DDBJ whole genome shotgun (WGS) entry which is preliminary data.</text>
</comment>
<keyword evidence="7" id="KW-1185">Reference proteome</keyword>
<keyword evidence="2" id="KW-0479">Metal-binding</keyword>
<accession>A0AA38T608</accession>
<dbReference type="InterPro" id="IPR034741">
    <property type="entry name" value="Terpene_cyclase-like_1_C"/>
</dbReference>
<protein>
    <submittedName>
        <fullName evidence="6">Uncharacterized protein</fullName>
    </submittedName>
</protein>
<dbReference type="Pfam" id="PF01397">
    <property type="entry name" value="Terpene_synth"/>
    <property type="match status" value="1"/>
</dbReference>
<feature type="domain" description="Terpene synthase N-terminal" evidence="4">
    <location>
        <begin position="2"/>
        <end position="163"/>
    </location>
</feature>
<dbReference type="SUPFAM" id="SSF48239">
    <property type="entry name" value="Terpenoid cyclases/Protein prenyltransferases"/>
    <property type="match status" value="1"/>
</dbReference>
<sequence length="510" mass="58421">MKELEKKVIKALDVDYESGALSSLQLLELVDNIERLGLGYRFQDNIRTVLGKIASKNGSYTKLGEEEEAENISLHATSLRFRLHRQHGYNVSQDFLKRFKDGHGGFMGCLRTDVKGLLSLYEASYLAFEGEGDLHEAKVFATEHLLKLRGQENEVPEHVSHALELPLYRRMLRLQARWYIDAYGKQKDANLLLLELAMLDFNMVQSILKRDLQNVSKDRIIECFFWTVGMVFEPQYHYCRVGLTKVTALITTLDDIYDVYGSVDELEIFTNAVKRWDVNIVKHLPESLRISFLALYNTINDMGYNTSSAQGEDIIPILQKVWGELCEAFLLEANWTQNKYIPTLEDYLDNAWQSVSGVVILTHGYFLTNHEIKNDARVSLEECHDLMKWSSMIFRLCNDLATSSAEIESGKFANAISCYMNENGVCEEDAREYIKMLIDEAWRKMIKARMDCRRKSEDPFIGMAINLARISHCTYQYGDGHGAPDARAKDRVLSVIIEPIKASLINMQNG</sequence>
<evidence type="ECO:0000259" key="4">
    <source>
        <dbReference type="Pfam" id="PF01397"/>
    </source>
</evidence>
<reference evidence="6" key="1">
    <citation type="submission" date="2023-03" db="EMBL/GenBank/DDBJ databases">
        <title>Chromosome-scale reference genome and RAD-based genetic map of yellow starthistle (Centaurea solstitialis) reveal putative structural variation and QTLs associated with invader traits.</title>
        <authorList>
            <person name="Reatini B."/>
            <person name="Cang F.A."/>
            <person name="Jiang Q."/>
            <person name="Mckibben M.T.W."/>
            <person name="Barker M.S."/>
            <person name="Rieseberg L.H."/>
            <person name="Dlugosch K.M."/>
        </authorList>
    </citation>
    <scope>NUCLEOTIDE SEQUENCE</scope>
    <source>
        <strain evidence="6">CAN-66</strain>
        <tissue evidence="6">Leaf</tissue>
    </source>
</reference>
<dbReference type="InterPro" id="IPR044814">
    <property type="entry name" value="Terpene_cyclase_plant_C1"/>
</dbReference>
<dbReference type="Gene3D" id="1.10.600.10">
    <property type="entry name" value="Farnesyl Diphosphate Synthase"/>
    <property type="match status" value="1"/>
</dbReference>
<gene>
    <name evidence="6" type="ORF">OSB04_021719</name>
</gene>
<evidence type="ECO:0000256" key="1">
    <source>
        <dbReference type="ARBA" id="ARBA00001946"/>
    </source>
</evidence>
<keyword evidence="3" id="KW-0460">Magnesium</keyword>
<dbReference type="SUPFAM" id="SSF48576">
    <property type="entry name" value="Terpenoid synthases"/>
    <property type="match status" value="1"/>
</dbReference>
<evidence type="ECO:0000313" key="6">
    <source>
        <dbReference type="EMBL" id="KAJ9549176.1"/>
    </source>
</evidence>
<dbReference type="FunFam" id="1.10.600.10:FF:000007">
    <property type="entry name" value="Isoprene synthase, chloroplastic"/>
    <property type="match status" value="1"/>
</dbReference>
<dbReference type="AlphaFoldDB" id="A0AA38T608"/>
<dbReference type="GO" id="GO:0016102">
    <property type="term" value="P:diterpenoid biosynthetic process"/>
    <property type="evidence" value="ECO:0007669"/>
    <property type="project" value="InterPro"/>
</dbReference>
<dbReference type="GO" id="GO:0010333">
    <property type="term" value="F:terpene synthase activity"/>
    <property type="evidence" value="ECO:0007669"/>
    <property type="project" value="InterPro"/>
</dbReference>
<evidence type="ECO:0000256" key="2">
    <source>
        <dbReference type="ARBA" id="ARBA00022723"/>
    </source>
</evidence>
<dbReference type="PANTHER" id="PTHR31225">
    <property type="entry name" value="OS04G0344100 PROTEIN-RELATED"/>
    <property type="match status" value="1"/>
</dbReference>
<organism evidence="6 7">
    <name type="scientific">Centaurea solstitialis</name>
    <name type="common">yellow star-thistle</name>
    <dbReference type="NCBI Taxonomy" id="347529"/>
    <lineage>
        <taxon>Eukaryota</taxon>
        <taxon>Viridiplantae</taxon>
        <taxon>Streptophyta</taxon>
        <taxon>Embryophyta</taxon>
        <taxon>Tracheophyta</taxon>
        <taxon>Spermatophyta</taxon>
        <taxon>Magnoliopsida</taxon>
        <taxon>eudicotyledons</taxon>
        <taxon>Gunneridae</taxon>
        <taxon>Pentapetalae</taxon>
        <taxon>asterids</taxon>
        <taxon>campanulids</taxon>
        <taxon>Asterales</taxon>
        <taxon>Asteraceae</taxon>
        <taxon>Carduoideae</taxon>
        <taxon>Cardueae</taxon>
        <taxon>Centaureinae</taxon>
        <taxon>Centaurea</taxon>
    </lineage>
</organism>
<dbReference type="EMBL" id="JARYMX010000005">
    <property type="protein sequence ID" value="KAJ9549176.1"/>
    <property type="molecule type" value="Genomic_DNA"/>
</dbReference>
<evidence type="ECO:0000256" key="3">
    <source>
        <dbReference type="ARBA" id="ARBA00022842"/>
    </source>
</evidence>
<dbReference type="InterPro" id="IPR001906">
    <property type="entry name" value="Terpene_synth_N"/>
</dbReference>
<evidence type="ECO:0000259" key="5">
    <source>
        <dbReference type="Pfam" id="PF03936"/>
    </source>
</evidence>
<dbReference type="InterPro" id="IPR008949">
    <property type="entry name" value="Isoprenoid_synthase_dom_sf"/>
</dbReference>
<comment type="cofactor">
    <cofactor evidence="1">
        <name>Mg(2+)</name>
        <dbReference type="ChEBI" id="CHEBI:18420"/>
    </cofactor>
</comment>
<dbReference type="SFLD" id="SFLDG01019">
    <property type="entry name" value="Terpene_Cyclase_Like_1_C_Termi"/>
    <property type="match status" value="1"/>
</dbReference>
<dbReference type="InterPro" id="IPR050148">
    <property type="entry name" value="Terpene_synthase-like"/>
</dbReference>
<feature type="domain" description="Terpene synthase metal-binding" evidence="5">
    <location>
        <begin position="210"/>
        <end position="444"/>
    </location>
</feature>
<dbReference type="PANTHER" id="PTHR31225:SF252">
    <property type="entry name" value="TERPENE SYNTHASE 12-RELATED"/>
    <property type="match status" value="1"/>
</dbReference>
<dbReference type="Proteomes" id="UP001172457">
    <property type="component" value="Chromosome 5"/>
</dbReference>
<evidence type="ECO:0000313" key="7">
    <source>
        <dbReference type="Proteomes" id="UP001172457"/>
    </source>
</evidence>
<dbReference type="GO" id="GO:0000287">
    <property type="term" value="F:magnesium ion binding"/>
    <property type="evidence" value="ECO:0007669"/>
    <property type="project" value="InterPro"/>
</dbReference>
<dbReference type="SFLD" id="SFLDS00005">
    <property type="entry name" value="Isoprenoid_Synthase_Type_I"/>
    <property type="match status" value="1"/>
</dbReference>
<dbReference type="Gene3D" id="1.50.10.130">
    <property type="entry name" value="Terpene synthase, N-terminal domain"/>
    <property type="match status" value="1"/>
</dbReference>
<dbReference type="InterPro" id="IPR008930">
    <property type="entry name" value="Terpenoid_cyclase/PrenylTrfase"/>
</dbReference>
<name>A0AA38T608_9ASTR</name>
<proteinExistence type="predicted"/>
<dbReference type="Pfam" id="PF03936">
    <property type="entry name" value="Terpene_synth_C"/>
    <property type="match status" value="1"/>
</dbReference>
<dbReference type="CDD" id="cd00684">
    <property type="entry name" value="Terpene_cyclase_plant_C1"/>
    <property type="match status" value="1"/>
</dbReference>